<comment type="caution">
    <text evidence="5">The sequence shown here is derived from an EMBL/GenBank/DDBJ whole genome shotgun (WGS) entry which is preliminary data.</text>
</comment>
<dbReference type="GO" id="GO:0016491">
    <property type="term" value="F:oxidoreductase activity"/>
    <property type="evidence" value="ECO:0007669"/>
    <property type="project" value="UniProtKB-KW"/>
</dbReference>
<accession>A0ABV2ZYK1</accession>
<evidence type="ECO:0000313" key="6">
    <source>
        <dbReference type="Proteomes" id="UP001550739"/>
    </source>
</evidence>
<evidence type="ECO:0000256" key="1">
    <source>
        <dbReference type="ARBA" id="ARBA00008898"/>
    </source>
</evidence>
<dbReference type="Gene3D" id="2.30.110.10">
    <property type="entry name" value="Electron Transport, Fmn-binding Protein, Chain A"/>
    <property type="match status" value="1"/>
</dbReference>
<dbReference type="SUPFAM" id="SSF50475">
    <property type="entry name" value="FMN-binding split barrel"/>
    <property type="match status" value="1"/>
</dbReference>
<dbReference type="SMART" id="SM00903">
    <property type="entry name" value="Flavin_Reduct"/>
    <property type="match status" value="1"/>
</dbReference>
<organism evidence="5 6">
    <name type="scientific">Streptomyces sp. 900129855</name>
    <dbReference type="NCBI Taxonomy" id="3155129"/>
    <lineage>
        <taxon>Bacteria</taxon>
        <taxon>Bacillati</taxon>
        <taxon>Actinomycetota</taxon>
        <taxon>Actinomycetes</taxon>
        <taxon>Kitasatosporales</taxon>
        <taxon>Streptomycetaceae</taxon>
        <taxon>Streptomyces</taxon>
    </lineage>
</organism>
<gene>
    <name evidence="5" type="ORF">AB0E89_45420</name>
</gene>
<dbReference type="Pfam" id="PF01613">
    <property type="entry name" value="Flavin_Reduct"/>
    <property type="match status" value="1"/>
</dbReference>
<dbReference type="PANTHER" id="PTHR30466:SF11">
    <property type="entry name" value="FLAVIN-DEPENDENT MONOOXYGENASE, REDUCTASE SUBUNIT HSAB"/>
    <property type="match status" value="1"/>
</dbReference>
<proteinExistence type="inferred from homology"/>
<dbReference type="InterPro" id="IPR050268">
    <property type="entry name" value="NADH-dep_flavin_reductase"/>
</dbReference>
<feature type="domain" description="Flavin reductase like" evidence="4">
    <location>
        <begin position="27"/>
        <end position="170"/>
    </location>
</feature>
<evidence type="ECO:0000259" key="4">
    <source>
        <dbReference type="SMART" id="SM00903"/>
    </source>
</evidence>
<reference evidence="5 6" key="1">
    <citation type="submission" date="2024-06" db="EMBL/GenBank/DDBJ databases">
        <title>The Natural Products Discovery Center: Release of the First 8490 Sequenced Strains for Exploring Actinobacteria Biosynthetic Diversity.</title>
        <authorList>
            <person name="Kalkreuter E."/>
            <person name="Kautsar S.A."/>
            <person name="Yang D."/>
            <person name="Bader C.D."/>
            <person name="Teijaro C.N."/>
            <person name="Fluegel L."/>
            <person name="Davis C.M."/>
            <person name="Simpson J.R."/>
            <person name="Lauterbach L."/>
            <person name="Steele A.D."/>
            <person name="Gui C."/>
            <person name="Meng S."/>
            <person name="Li G."/>
            <person name="Viehrig K."/>
            <person name="Ye F."/>
            <person name="Su P."/>
            <person name="Kiefer A.F."/>
            <person name="Nichols A."/>
            <person name="Cepeda A.J."/>
            <person name="Yan W."/>
            <person name="Fan B."/>
            <person name="Jiang Y."/>
            <person name="Adhikari A."/>
            <person name="Zheng C.-J."/>
            <person name="Schuster L."/>
            <person name="Cowan T.M."/>
            <person name="Smanski M.J."/>
            <person name="Chevrette M.G."/>
            <person name="De Carvalho L.P.S."/>
            <person name="Shen B."/>
        </authorList>
    </citation>
    <scope>NUCLEOTIDE SEQUENCE [LARGE SCALE GENOMIC DNA]</scope>
    <source>
        <strain evidence="5 6">NPDC033843</strain>
    </source>
</reference>
<feature type="region of interest" description="Disordered" evidence="3">
    <location>
        <begin position="1"/>
        <end position="20"/>
    </location>
</feature>
<evidence type="ECO:0000256" key="2">
    <source>
        <dbReference type="ARBA" id="ARBA00023002"/>
    </source>
</evidence>
<name>A0ABV2ZYK1_9ACTN</name>
<keyword evidence="2 5" id="KW-0560">Oxidoreductase</keyword>
<comment type="similarity">
    <text evidence="1">Belongs to the non-flavoprotein flavin reductase family.</text>
</comment>
<keyword evidence="6" id="KW-1185">Reference proteome</keyword>
<protein>
    <submittedName>
        <fullName evidence="5">Flavin reductase family protein</fullName>
        <ecNumber evidence="5">1.-.-.-</ecNumber>
    </submittedName>
</protein>
<dbReference type="EC" id="1.-.-.-" evidence="5"/>
<dbReference type="Proteomes" id="UP001550739">
    <property type="component" value="Unassembled WGS sequence"/>
</dbReference>
<dbReference type="InterPro" id="IPR002563">
    <property type="entry name" value="Flavin_Rdtase-like_dom"/>
</dbReference>
<sequence>MQTPPAHTAQQGGPATTDDPVDYRRALGHVPTSVAVVTASVRSGPVGMTVGSFTSVSLDPPLITFFVDRSSKTWPRLYEASRFGVNILGHGHSELCKAFSRRSEDRFLDVDWHMSARGLPLLDEAIVTLECTRFKVDLIGDHYQVVGRVESLELRATDPPLIFLRGGFLDLSAPGTASGRDEGDQ</sequence>
<dbReference type="RefSeq" id="WP_334581765.1">
    <property type="nucleotide sequence ID" value="NZ_JBEZVE010000049.1"/>
</dbReference>
<dbReference type="EMBL" id="JBEZVE010000049">
    <property type="protein sequence ID" value="MEU3787671.1"/>
    <property type="molecule type" value="Genomic_DNA"/>
</dbReference>
<evidence type="ECO:0000313" key="5">
    <source>
        <dbReference type="EMBL" id="MEU3787671.1"/>
    </source>
</evidence>
<evidence type="ECO:0000256" key="3">
    <source>
        <dbReference type="SAM" id="MobiDB-lite"/>
    </source>
</evidence>
<dbReference type="InterPro" id="IPR012349">
    <property type="entry name" value="Split_barrel_FMN-bd"/>
</dbReference>
<feature type="compositionally biased region" description="Polar residues" evidence="3">
    <location>
        <begin position="1"/>
        <end position="14"/>
    </location>
</feature>
<dbReference type="PANTHER" id="PTHR30466">
    <property type="entry name" value="FLAVIN REDUCTASE"/>
    <property type="match status" value="1"/>
</dbReference>